<organism evidence="2 3">
    <name type="scientific">Aeribacillus alveayuensis</name>
    <dbReference type="NCBI Taxonomy" id="279215"/>
    <lineage>
        <taxon>Bacteria</taxon>
        <taxon>Bacillati</taxon>
        <taxon>Bacillota</taxon>
        <taxon>Bacilli</taxon>
        <taxon>Bacillales</taxon>
        <taxon>Bacillaceae</taxon>
        <taxon>Aeribacillus</taxon>
    </lineage>
</organism>
<keyword evidence="3" id="KW-1185">Reference proteome</keyword>
<evidence type="ECO:0000313" key="3">
    <source>
        <dbReference type="Proteomes" id="UP001225646"/>
    </source>
</evidence>
<reference evidence="2 3" key="1">
    <citation type="submission" date="2023-07" db="EMBL/GenBank/DDBJ databases">
        <title>Genomic Encyclopedia of Type Strains, Phase IV (KMG-IV): sequencing the most valuable type-strain genomes for metagenomic binning, comparative biology and taxonomic classification.</title>
        <authorList>
            <person name="Goeker M."/>
        </authorList>
    </citation>
    <scope>NUCLEOTIDE SEQUENCE [LARGE SCALE GENOMIC DNA]</scope>
    <source>
        <strain evidence="2 3">DSM 19092</strain>
    </source>
</reference>
<dbReference type="EMBL" id="JAUSTR010000005">
    <property type="protein sequence ID" value="MDQ0162673.1"/>
    <property type="molecule type" value="Genomic_DNA"/>
</dbReference>
<sequence length="57" mass="6249">MLINILGGIIETIAITLIGTRLNNIKYSQVGIKALIITSFFTSCFIVFIKEGIKCSN</sequence>
<name>A0ABT9VNV7_9BACI</name>
<keyword evidence="1" id="KW-0472">Membrane</keyword>
<feature type="transmembrane region" description="Helical" evidence="1">
    <location>
        <begin position="30"/>
        <end position="49"/>
    </location>
</feature>
<protein>
    <submittedName>
        <fullName evidence="2">Uncharacterized protein</fullName>
    </submittedName>
</protein>
<proteinExistence type="predicted"/>
<evidence type="ECO:0000256" key="1">
    <source>
        <dbReference type="SAM" id="Phobius"/>
    </source>
</evidence>
<keyword evidence="1" id="KW-1133">Transmembrane helix</keyword>
<evidence type="ECO:0000313" key="2">
    <source>
        <dbReference type="EMBL" id="MDQ0162673.1"/>
    </source>
</evidence>
<keyword evidence="1" id="KW-0812">Transmembrane</keyword>
<dbReference type="Proteomes" id="UP001225646">
    <property type="component" value="Unassembled WGS sequence"/>
</dbReference>
<dbReference type="RefSeq" id="WP_419152027.1">
    <property type="nucleotide sequence ID" value="NZ_JAUSTR010000005.1"/>
</dbReference>
<accession>A0ABT9VNV7</accession>
<comment type="caution">
    <text evidence="2">The sequence shown here is derived from an EMBL/GenBank/DDBJ whole genome shotgun (WGS) entry which is preliminary data.</text>
</comment>
<gene>
    <name evidence="2" type="ORF">J2S06_001750</name>
</gene>